<evidence type="ECO:0000256" key="1">
    <source>
        <dbReference type="SAM" id="SignalP"/>
    </source>
</evidence>
<dbReference type="Proteomes" id="UP000786811">
    <property type="component" value="Unassembled WGS sequence"/>
</dbReference>
<dbReference type="InterPro" id="IPR046350">
    <property type="entry name" value="Cystatin_sf"/>
</dbReference>
<feature type="chain" id="PRO_5035292476" evidence="1">
    <location>
        <begin position="26"/>
        <end position="135"/>
    </location>
</feature>
<evidence type="ECO:0000313" key="2">
    <source>
        <dbReference type="EMBL" id="CAG5088677.1"/>
    </source>
</evidence>
<dbReference type="OrthoDB" id="10315404at2759"/>
<dbReference type="Gene3D" id="3.10.450.10">
    <property type="match status" value="1"/>
</dbReference>
<name>A0A8J2HA20_COTCN</name>
<protein>
    <submittedName>
        <fullName evidence="2">Venom protein 22</fullName>
    </submittedName>
</protein>
<accession>A0A8J2HA20</accession>
<dbReference type="AlphaFoldDB" id="A0A8J2HA20"/>
<keyword evidence="3" id="KW-1185">Reference proteome</keyword>
<feature type="signal peptide" evidence="1">
    <location>
        <begin position="1"/>
        <end position="25"/>
    </location>
</feature>
<evidence type="ECO:0000313" key="3">
    <source>
        <dbReference type="Proteomes" id="UP000786811"/>
    </source>
</evidence>
<proteinExistence type="predicted"/>
<dbReference type="EMBL" id="CAJNRD030001119">
    <property type="protein sequence ID" value="CAG5088677.1"/>
    <property type="molecule type" value="Genomic_DNA"/>
</dbReference>
<organism evidence="2 3">
    <name type="scientific">Cotesia congregata</name>
    <name type="common">Parasitoid wasp</name>
    <name type="synonym">Apanteles congregatus</name>
    <dbReference type="NCBI Taxonomy" id="51543"/>
    <lineage>
        <taxon>Eukaryota</taxon>
        <taxon>Metazoa</taxon>
        <taxon>Ecdysozoa</taxon>
        <taxon>Arthropoda</taxon>
        <taxon>Hexapoda</taxon>
        <taxon>Insecta</taxon>
        <taxon>Pterygota</taxon>
        <taxon>Neoptera</taxon>
        <taxon>Endopterygota</taxon>
        <taxon>Hymenoptera</taxon>
        <taxon>Apocrita</taxon>
        <taxon>Ichneumonoidea</taxon>
        <taxon>Braconidae</taxon>
        <taxon>Microgastrinae</taxon>
        <taxon>Cotesia</taxon>
    </lineage>
</organism>
<sequence length="135" mass="15462">MFNYKLITLMLVALYCVLQVSEVFASVNSEEEWIPLNNKSPDVIAVAKDGILEYEISNNVTHKFVMLNVITSMYHWESSAVELIIIAKFKETNCPRDSNVEASSCPILEDKDSKLCWIYKIQPYHASGYVKILCY</sequence>
<gene>
    <name evidence="2" type="ORF">HICCMSTLAB_LOCUS4938</name>
</gene>
<dbReference type="SUPFAM" id="SSF54403">
    <property type="entry name" value="Cystatin/monellin"/>
    <property type="match status" value="1"/>
</dbReference>
<reference evidence="2" key="1">
    <citation type="submission" date="2021-04" db="EMBL/GenBank/DDBJ databases">
        <authorList>
            <person name="Chebbi M.A.C M."/>
        </authorList>
    </citation>
    <scope>NUCLEOTIDE SEQUENCE</scope>
</reference>
<keyword evidence="1" id="KW-0732">Signal</keyword>
<comment type="caution">
    <text evidence="2">The sequence shown here is derived from an EMBL/GenBank/DDBJ whole genome shotgun (WGS) entry which is preliminary data.</text>
</comment>